<evidence type="ECO:0000256" key="1">
    <source>
        <dbReference type="ARBA" id="ARBA00022448"/>
    </source>
</evidence>
<keyword evidence="6" id="KW-1185">Reference proteome</keyword>
<dbReference type="EMBL" id="JBHSIW010000008">
    <property type="protein sequence ID" value="MFC4903714.1"/>
    <property type="molecule type" value="Genomic_DNA"/>
</dbReference>
<evidence type="ECO:0000313" key="5">
    <source>
        <dbReference type="EMBL" id="MFC4903714.1"/>
    </source>
</evidence>
<dbReference type="Gene3D" id="3.40.50.300">
    <property type="entry name" value="P-loop containing nucleotide triphosphate hydrolases"/>
    <property type="match status" value="1"/>
</dbReference>
<reference evidence="6" key="1">
    <citation type="journal article" date="2019" name="Int. J. Syst. Evol. Microbiol.">
        <title>The Global Catalogue of Microorganisms (GCM) 10K type strain sequencing project: providing services to taxonomists for standard genome sequencing and annotation.</title>
        <authorList>
            <consortium name="The Broad Institute Genomics Platform"/>
            <consortium name="The Broad Institute Genome Sequencing Center for Infectious Disease"/>
            <person name="Wu L."/>
            <person name="Ma J."/>
        </authorList>
    </citation>
    <scope>NUCLEOTIDE SEQUENCE [LARGE SCALE GENOMIC DNA]</scope>
    <source>
        <strain evidence="6">CGMCC 4.6946</strain>
    </source>
</reference>
<keyword evidence="3 5" id="KW-0067">ATP-binding</keyword>
<proteinExistence type="predicted"/>
<dbReference type="GO" id="GO:0005524">
    <property type="term" value="F:ATP binding"/>
    <property type="evidence" value="ECO:0007669"/>
    <property type="project" value="UniProtKB-KW"/>
</dbReference>
<evidence type="ECO:0000256" key="2">
    <source>
        <dbReference type="ARBA" id="ARBA00022741"/>
    </source>
</evidence>
<dbReference type="PANTHER" id="PTHR42788">
    <property type="entry name" value="TAURINE IMPORT ATP-BINDING PROTEIN-RELATED"/>
    <property type="match status" value="1"/>
</dbReference>
<dbReference type="PANTHER" id="PTHR42788:SF13">
    <property type="entry name" value="ALIPHATIC SULFONATES IMPORT ATP-BINDING PROTEIN SSUB"/>
    <property type="match status" value="1"/>
</dbReference>
<comment type="caution">
    <text evidence="5">The sequence shown here is derived from an EMBL/GenBank/DDBJ whole genome shotgun (WGS) entry which is preliminary data.</text>
</comment>
<dbReference type="InterPro" id="IPR003593">
    <property type="entry name" value="AAA+_ATPase"/>
</dbReference>
<gene>
    <name evidence="5" type="ORF">ACFPCS_09080</name>
</gene>
<dbReference type="InterPro" id="IPR017871">
    <property type="entry name" value="ABC_transporter-like_CS"/>
</dbReference>
<protein>
    <submittedName>
        <fullName evidence="5">ABC transporter ATP-binding protein</fullName>
    </submittedName>
</protein>
<dbReference type="PROSITE" id="PS00211">
    <property type="entry name" value="ABC_TRANSPORTER_1"/>
    <property type="match status" value="1"/>
</dbReference>
<evidence type="ECO:0000313" key="6">
    <source>
        <dbReference type="Proteomes" id="UP001595797"/>
    </source>
</evidence>
<keyword evidence="1" id="KW-0813">Transport</keyword>
<sequence length="288" mass="30950">MSQPVEHGSTAATTAATTAVTTAGAATGPGTATRQLVLDGISHHYVTDAGDVVHAVAETDLHVPGGQFVCVVGPSGCGKTTLLKVLAGFLSPSAGQARYGEQVITGPSPDRGVVFQQANLYPWLSIRGNVELGPRFRKVPARERTARADELLEMVGLAQFGEAKPYELSGGMQQRAQIARVLANQPEVVLMDEPFGALDALTRERLQADLLRIQRKRRQTVFFITHSVEEAVFLGDRVLVMSPRPGRILLDERVDLASTYGPDVGPEMKSTPEFIELRDRVAAAIQVS</sequence>
<dbReference type="InterPro" id="IPR027417">
    <property type="entry name" value="P-loop_NTPase"/>
</dbReference>
<dbReference type="Proteomes" id="UP001595797">
    <property type="component" value="Unassembled WGS sequence"/>
</dbReference>
<keyword evidence="2" id="KW-0547">Nucleotide-binding</keyword>
<evidence type="ECO:0000256" key="3">
    <source>
        <dbReference type="ARBA" id="ARBA00022840"/>
    </source>
</evidence>
<dbReference type="SUPFAM" id="SSF52540">
    <property type="entry name" value="P-loop containing nucleoside triphosphate hydrolases"/>
    <property type="match status" value="1"/>
</dbReference>
<dbReference type="InterPro" id="IPR003439">
    <property type="entry name" value="ABC_transporter-like_ATP-bd"/>
</dbReference>
<accession>A0ABV9TIB7</accession>
<evidence type="ECO:0000259" key="4">
    <source>
        <dbReference type="PROSITE" id="PS50893"/>
    </source>
</evidence>
<dbReference type="CDD" id="cd03293">
    <property type="entry name" value="ABC_NrtD_SsuB_transporters"/>
    <property type="match status" value="1"/>
</dbReference>
<dbReference type="InterPro" id="IPR050166">
    <property type="entry name" value="ABC_transporter_ATP-bind"/>
</dbReference>
<dbReference type="SMART" id="SM00382">
    <property type="entry name" value="AAA"/>
    <property type="match status" value="1"/>
</dbReference>
<organism evidence="5 6">
    <name type="scientific">Kocuria oceani</name>
    <dbReference type="NCBI Taxonomy" id="988827"/>
    <lineage>
        <taxon>Bacteria</taxon>
        <taxon>Bacillati</taxon>
        <taxon>Actinomycetota</taxon>
        <taxon>Actinomycetes</taxon>
        <taxon>Micrococcales</taxon>
        <taxon>Micrococcaceae</taxon>
        <taxon>Kocuria</taxon>
    </lineage>
</organism>
<feature type="domain" description="ABC transporter" evidence="4">
    <location>
        <begin position="36"/>
        <end position="268"/>
    </location>
</feature>
<dbReference type="Pfam" id="PF00005">
    <property type="entry name" value="ABC_tran"/>
    <property type="match status" value="1"/>
</dbReference>
<dbReference type="PROSITE" id="PS50893">
    <property type="entry name" value="ABC_TRANSPORTER_2"/>
    <property type="match status" value="1"/>
</dbReference>
<dbReference type="RefSeq" id="WP_277550473.1">
    <property type="nucleotide sequence ID" value="NZ_JARAMH010000003.1"/>
</dbReference>
<name>A0ABV9TIB7_9MICC</name>